<keyword evidence="3" id="KW-1185">Reference proteome</keyword>
<reference evidence="2 3" key="1">
    <citation type="submission" date="2018-08" db="EMBL/GenBank/DDBJ databases">
        <title>Genome and evolution of the arbuscular mycorrhizal fungus Diversispora epigaea (formerly Glomus versiforme) and its bacterial endosymbionts.</title>
        <authorList>
            <person name="Sun X."/>
            <person name="Fei Z."/>
            <person name="Harrison M."/>
        </authorList>
    </citation>
    <scope>NUCLEOTIDE SEQUENCE [LARGE SCALE GENOMIC DNA]</scope>
    <source>
        <strain evidence="2 3">IT104</strain>
    </source>
</reference>
<dbReference type="AlphaFoldDB" id="A0A397J663"/>
<gene>
    <name evidence="2" type="ORF">Glove_102g84</name>
</gene>
<sequence length="205" mass="23915">MIEEIINYAKEQRNNRAPAIIDPREVQELRHIRAQINCLTRIRDNCLQILYDLESPPLSAQIRRGNLSPEGSTFTQSRLSTRSNTLTSSDSLSRSISPIENTRRIQRDFLTGQYDSDFEIEYRPIINPPRNRNIEVEPEDQLLINFNGSDNNNVEPEREELNEEDQDIEAYNNKNLRQFLQQIHEIEPEPQLIAERDMAKGGRLN</sequence>
<dbReference type="Proteomes" id="UP000266861">
    <property type="component" value="Unassembled WGS sequence"/>
</dbReference>
<accession>A0A397J663</accession>
<protein>
    <submittedName>
        <fullName evidence="2">Uncharacterized protein</fullName>
    </submittedName>
</protein>
<dbReference type="EMBL" id="PQFF01000095">
    <property type="protein sequence ID" value="RHZ82937.1"/>
    <property type="molecule type" value="Genomic_DNA"/>
</dbReference>
<name>A0A397J663_9GLOM</name>
<feature type="region of interest" description="Disordered" evidence="1">
    <location>
        <begin position="64"/>
        <end position="94"/>
    </location>
</feature>
<organism evidence="2 3">
    <name type="scientific">Diversispora epigaea</name>
    <dbReference type="NCBI Taxonomy" id="1348612"/>
    <lineage>
        <taxon>Eukaryota</taxon>
        <taxon>Fungi</taxon>
        <taxon>Fungi incertae sedis</taxon>
        <taxon>Mucoromycota</taxon>
        <taxon>Glomeromycotina</taxon>
        <taxon>Glomeromycetes</taxon>
        <taxon>Diversisporales</taxon>
        <taxon>Diversisporaceae</taxon>
        <taxon>Diversispora</taxon>
    </lineage>
</organism>
<evidence type="ECO:0000313" key="2">
    <source>
        <dbReference type="EMBL" id="RHZ82937.1"/>
    </source>
</evidence>
<feature type="compositionally biased region" description="Low complexity" evidence="1">
    <location>
        <begin position="77"/>
        <end position="94"/>
    </location>
</feature>
<proteinExistence type="predicted"/>
<evidence type="ECO:0000313" key="3">
    <source>
        <dbReference type="Proteomes" id="UP000266861"/>
    </source>
</evidence>
<comment type="caution">
    <text evidence="2">The sequence shown here is derived from an EMBL/GenBank/DDBJ whole genome shotgun (WGS) entry which is preliminary data.</text>
</comment>
<evidence type="ECO:0000256" key="1">
    <source>
        <dbReference type="SAM" id="MobiDB-lite"/>
    </source>
</evidence>